<protein>
    <submittedName>
        <fullName evidence="1">Four helix bundle protein</fullName>
    </submittedName>
</protein>
<dbReference type="Proteomes" id="UP000230055">
    <property type="component" value="Unassembled WGS sequence"/>
</dbReference>
<dbReference type="PANTHER" id="PTHR38471">
    <property type="entry name" value="FOUR HELIX BUNDLE PROTEIN"/>
    <property type="match status" value="1"/>
</dbReference>
<proteinExistence type="predicted"/>
<dbReference type="PANTHER" id="PTHR38471:SF2">
    <property type="entry name" value="FOUR HELIX BUNDLE PROTEIN"/>
    <property type="match status" value="1"/>
</dbReference>
<reference evidence="2" key="1">
    <citation type="submission" date="2017-09" db="EMBL/GenBank/DDBJ databases">
        <title>Depth-based differentiation of microbial function through sediment-hosted aquifers and enrichment of novel symbionts in the deep terrestrial subsurface.</title>
        <authorList>
            <person name="Probst A.J."/>
            <person name="Ladd B."/>
            <person name="Jarett J.K."/>
            <person name="Geller-Mcgrath D.E."/>
            <person name="Sieber C.M.K."/>
            <person name="Emerson J.B."/>
            <person name="Anantharaman K."/>
            <person name="Thomas B.C."/>
            <person name="Malmstrom R."/>
            <person name="Stieglmeier M."/>
            <person name="Klingl A."/>
            <person name="Woyke T."/>
            <person name="Ryan C.M."/>
            <person name="Banfield J.F."/>
        </authorList>
    </citation>
    <scope>NUCLEOTIDE SEQUENCE [LARGE SCALE GENOMIC DNA]</scope>
</reference>
<evidence type="ECO:0000313" key="2">
    <source>
        <dbReference type="Proteomes" id="UP000230055"/>
    </source>
</evidence>
<comment type="caution">
    <text evidence="1">The sequence shown here is derived from an EMBL/GenBank/DDBJ whole genome shotgun (WGS) entry which is preliminary data.</text>
</comment>
<dbReference type="EMBL" id="PFLX01000016">
    <property type="protein sequence ID" value="PIY90963.1"/>
    <property type="molecule type" value="Genomic_DNA"/>
</dbReference>
<dbReference type="InterPro" id="IPR036583">
    <property type="entry name" value="23S_rRNA_IVS_sf"/>
</dbReference>
<dbReference type="SUPFAM" id="SSF158446">
    <property type="entry name" value="IVS-encoded protein-like"/>
    <property type="match status" value="1"/>
</dbReference>
<dbReference type="NCBIfam" id="TIGR02436">
    <property type="entry name" value="four helix bundle protein"/>
    <property type="match status" value="1"/>
</dbReference>
<dbReference type="InterPro" id="IPR012657">
    <property type="entry name" value="23S_rRNA-intervening_sequence"/>
</dbReference>
<organism evidence="1 2">
    <name type="scientific">Candidatus Nealsonbacteria bacterium CG_4_10_14_0_8_um_filter_35_10</name>
    <dbReference type="NCBI Taxonomy" id="1974683"/>
    <lineage>
        <taxon>Bacteria</taxon>
        <taxon>Candidatus Nealsoniibacteriota</taxon>
    </lineage>
</organism>
<name>A0A2M7R8T7_9BACT</name>
<dbReference type="Pfam" id="PF05635">
    <property type="entry name" value="23S_rRNA_IVP"/>
    <property type="match status" value="1"/>
</dbReference>
<accession>A0A2M7R8T7</accession>
<dbReference type="Gene3D" id="1.20.1440.60">
    <property type="entry name" value="23S rRNA-intervening sequence"/>
    <property type="match status" value="1"/>
</dbReference>
<gene>
    <name evidence="1" type="ORF">COY72_00670</name>
</gene>
<evidence type="ECO:0000313" key="1">
    <source>
        <dbReference type="EMBL" id="PIY90963.1"/>
    </source>
</evidence>
<sequence>MKKSKYILLKDLEVYKLARELSKIAWEIYQDLNWEDRKTMGDQFLRSTDSVGANIAEGYGRYHYLDQIKFYYNSRGSLKECSHWLEILSERGKVNPEKYKQFKTVIEKFSLKLNNFIASTYKAKNRQ</sequence>
<dbReference type="AlphaFoldDB" id="A0A2M7R8T7"/>